<organism evidence="1">
    <name type="scientific">Schlesneria paludicola</name>
    <dbReference type="NCBI Taxonomy" id="360056"/>
    <lineage>
        <taxon>Bacteria</taxon>
        <taxon>Pseudomonadati</taxon>
        <taxon>Planctomycetota</taxon>
        <taxon>Planctomycetia</taxon>
        <taxon>Planctomycetales</taxon>
        <taxon>Planctomycetaceae</taxon>
        <taxon>Schlesneria</taxon>
    </lineage>
</organism>
<dbReference type="AlphaFoldDB" id="A0A7C4LJ72"/>
<gene>
    <name evidence="1" type="ORF">ENS64_01495</name>
</gene>
<name>A0A7C4LJ72_9PLAN</name>
<reference evidence="1" key="1">
    <citation type="journal article" date="2020" name="mSystems">
        <title>Genome- and Community-Level Interaction Insights into Carbon Utilization and Element Cycling Functions of Hydrothermarchaeota in Hydrothermal Sediment.</title>
        <authorList>
            <person name="Zhou Z."/>
            <person name="Liu Y."/>
            <person name="Xu W."/>
            <person name="Pan J."/>
            <person name="Luo Z.H."/>
            <person name="Li M."/>
        </authorList>
    </citation>
    <scope>NUCLEOTIDE SEQUENCE [LARGE SCALE GENOMIC DNA]</scope>
    <source>
        <strain evidence="1">SpSt-508</strain>
    </source>
</reference>
<evidence type="ECO:0000313" key="1">
    <source>
        <dbReference type="EMBL" id="HGT37934.1"/>
    </source>
</evidence>
<dbReference type="EMBL" id="DSVQ01000003">
    <property type="protein sequence ID" value="HGT37934.1"/>
    <property type="molecule type" value="Genomic_DNA"/>
</dbReference>
<protein>
    <submittedName>
        <fullName evidence="1">Uncharacterized protein</fullName>
    </submittedName>
</protein>
<comment type="caution">
    <text evidence="1">The sequence shown here is derived from an EMBL/GenBank/DDBJ whole genome shotgun (WGS) entry which is preliminary data.</text>
</comment>
<accession>A0A7C4LJ72</accession>
<proteinExistence type="predicted"/>
<sequence length="151" mass="16482">MTRWMIGAAACTVVLGVLMMPSVRADEPLPLGGAFADQGAVGVPSQPGYVQLGAALYPAPQPNVPVWTGATFITSHALAPHEMLYPHTYRALYPPYYHRVKGGYIWTPFGIKSHEKWELQGTMVQVKYRSKPPLFKGGMAPATSLWGGPWD</sequence>